<sequence>MRFYRSQSFLALLSWLYVMVNGELTPPTEEQLRNQNRTISFGLILYPGYQPLDVWGPMDLLFTTSYYYKITLSIIAHSVGPVSLRPPPHRMSEDPTVPLMDMGWVISPAVQATHDFANAPALDIIMVPGGLGLNHLFDTNDTAIQDFINLRYSQAQYILSVCTGSQVLASAGILDGRKATTNKAAWKSVVGSRPEVDWVPTARWVEDGNVWTSSGVAAGIDMMYAFLKHLYGEQQINANMNNMEFAPHTDPHWDPFSVVHNVRATAMVEAAQKSGKFPPAGIQPADLDSQSRKPDLVEFQEVVDLNYLVQCVEVKYCHHDVPEYFPYFSANGRWPFDRTPCPPEAPPEDPEGMEVWKLRFHKAVYTTLLLGALLAGAYHKPFLDAEDDGQGGGPEMAAAESQALFQRRKKLLRKILRFQNDYTVRGFELSARDIEYLRHFPAYDFNGSVEKKEEAFGTVASWLVVSTLTDLRRSSPRLTRCASRSIKGHRRYLSHAQATRGDQPFTFSDHVEGTEAEAENVLWLIMQIIHIFEFLQLCFVNHDGREGFSRGEESAEALSMRAKKRTVIVVLFGIFQVEEITLPDRIEDAVEYSLLARPISPSALPGQDEGRHILRSIPSLDFPLIWETLYLWSGIPNHDGDFPTPPPPLQFFTFLLQKYFNLRFTPEMWDVSDRDFYQAYREFKARATLFSNGFEMVSHRRWPDCTNGTEYLVTYSPPALRYEELRLNPRTYEEYGFLPEVWRDSLG</sequence>
<dbReference type="HOGENOM" id="CLU_372196_0_0_1"/>
<protein>
    <recommendedName>
        <fullName evidence="2">DJ-1/PfpI domain-containing protein</fullName>
    </recommendedName>
</protein>
<feature type="domain" description="DJ-1/PfpI" evidence="2">
    <location>
        <begin position="117"/>
        <end position="228"/>
    </location>
</feature>
<dbReference type="AlphaFoldDB" id="A0A084G3Y9"/>
<dbReference type="CDD" id="cd03139">
    <property type="entry name" value="GATase1_PfpI_2"/>
    <property type="match status" value="1"/>
</dbReference>
<dbReference type="OMA" id="SAWMECH"/>
<dbReference type="PANTHER" id="PTHR43130:SF15">
    <property type="entry name" value="THIJ_PFPI FAMILY PROTEIN (AFU_ORTHOLOGUE AFUA_5G14240)"/>
    <property type="match status" value="1"/>
</dbReference>
<dbReference type="Gene3D" id="3.40.50.880">
    <property type="match status" value="1"/>
</dbReference>
<evidence type="ECO:0000313" key="3">
    <source>
        <dbReference type="EMBL" id="KEZ42051.1"/>
    </source>
</evidence>
<dbReference type="InterPro" id="IPR002818">
    <property type="entry name" value="DJ-1/PfpI"/>
</dbReference>
<keyword evidence="4" id="KW-1185">Reference proteome</keyword>
<evidence type="ECO:0000259" key="2">
    <source>
        <dbReference type="Pfam" id="PF01965"/>
    </source>
</evidence>
<proteinExistence type="predicted"/>
<reference evidence="3 4" key="1">
    <citation type="journal article" date="2014" name="Genome Announc.">
        <title>Draft genome sequence of the pathogenic fungus Scedosporium apiospermum.</title>
        <authorList>
            <person name="Vandeputte P."/>
            <person name="Ghamrawi S."/>
            <person name="Rechenmann M."/>
            <person name="Iltis A."/>
            <person name="Giraud S."/>
            <person name="Fleury M."/>
            <person name="Thornton C."/>
            <person name="Delhaes L."/>
            <person name="Meyer W."/>
            <person name="Papon N."/>
            <person name="Bouchara J.P."/>
        </authorList>
    </citation>
    <scope>NUCLEOTIDE SEQUENCE [LARGE SCALE GENOMIC DNA]</scope>
    <source>
        <strain evidence="3 4">IHEM 14462</strain>
    </source>
</reference>
<gene>
    <name evidence="3" type="ORF">SAPIO_CDS6467</name>
</gene>
<name>A0A084G3Y9_PSEDA</name>
<evidence type="ECO:0000313" key="4">
    <source>
        <dbReference type="Proteomes" id="UP000028545"/>
    </source>
</evidence>
<feature type="signal peptide" evidence="1">
    <location>
        <begin position="1"/>
        <end position="22"/>
    </location>
</feature>
<organism evidence="3 4">
    <name type="scientific">Pseudallescheria apiosperma</name>
    <name type="common">Scedosporium apiospermum</name>
    <dbReference type="NCBI Taxonomy" id="563466"/>
    <lineage>
        <taxon>Eukaryota</taxon>
        <taxon>Fungi</taxon>
        <taxon>Dikarya</taxon>
        <taxon>Ascomycota</taxon>
        <taxon>Pezizomycotina</taxon>
        <taxon>Sordariomycetes</taxon>
        <taxon>Hypocreomycetidae</taxon>
        <taxon>Microascales</taxon>
        <taxon>Microascaceae</taxon>
        <taxon>Scedosporium</taxon>
    </lineage>
</organism>
<dbReference type="Pfam" id="PF01965">
    <property type="entry name" value="DJ-1_PfpI"/>
    <property type="match status" value="1"/>
</dbReference>
<accession>A0A084G3Y9</accession>
<dbReference type="PANTHER" id="PTHR43130">
    <property type="entry name" value="ARAC-FAMILY TRANSCRIPTIONAL REGULATOR"/>
    <property type="match status" value="1"/>
</dbReference>
<dbReference type="InterPro" id="IPR052158">
    <property type="entry name" value="INH-QAR"/>
</dbReference>
<evidence type="ECO:0000256" key="1">
    <source>
        <dbReference type="SAM" id="SignalP"/>
    </source>
</evidence>
<dbReference type="InterPro" id="IPR029062">
    <property type="entry name" value="Class_I_gatase-like"/>
</dbReference>
<dbReference type="KEGG" id="sapo:SAPIO_CDS6467"/>
<dbReference type="GeneID" id="27725539"/>
<comment type="caution">
    <text evidence="3">The sequence shown here is derived from an EMBL/GenBank/DDBJ whole genome shotgun (WGS) entry which is preliminary data.</text>
</comment>
<feature type="chain" id="PRO_5001775319" description="DJ-1/PfpI domain-containing protein" evidence="1">
    <location>
        <begin position="23"/>
        <end position="747"/>
    </location>
</feature>
<dbReference type="OrthoDB" id="543156at2759"/>
<dbReference type="EMBL" id="JOWA01000103">
    <property type="protein sequence ID" value="KEZ42051.1"/>
    <property type="molecule type" value="Genomic_DNA"/>
</dbReference>
<dbReference type="SUPFAM" id="SSF52317">
    <property type="entry name" value="Class I glutamine amidotransferase-like"/>
    <property type="match status" value="1"/>
</dbReference>
<dbReference type="Proteomes" id="UP000028545">
    <property type="component" value="Unassembled WGS sequence"/>
</dbReference>
<dbReference type="RefSeq" id="XP_016641850.1">
    <property type="nucleotide sequence ID" value="XM_016788559.1"/>
</dbReference>
<keyword evidence="1" id="KW-0732">Signal</keyword>
<dbReference type="VEuPathDB" id="FungiDB:SAPIO_CDS6467"/>